<keyword evidence="2 5" id="KW-0808">Transferase</keyword>
<evidence type="ECO:0000256" key="1">
    <source>
        <dbReference type="ARBA" id="ARBA00009861"/>
    </source>
</evidence>
<evidence type="ECO:0000256" key="2">
    <source>
        <dbReference type="ARBA" id="ARBA00022679"/>
    </source>
</evidence>
<evidence type="ECO:0000256" key="4">
    <source>
        <dbReference type="SAM" id="Coils"/>
    </source>
</evidence>
<proteinExistence type="evidence at transcript level"/>
<dbReference type="PANTHER" id="PTHR31623">
    <property type="entry name" value="F21J9.9"/>
    <property type="match status" value="1"/>
</dbReference>
<gene>
    <name evidence="5" type="primary">ASAT2</name>
</gene>
<evidence type="ECO:0000256" key="3">
    <source>
        <dbReference type="ARBA" id="ARBA00023315"/>
    </source>
</evidence>
<dbReference type="PANTHER" id="PTHR31623:SF41">
    <property type="entry name" value="ACYLSUGAR ACYLTRANSFERASE 3-LIKE"/>
    <property type="match status" value="1"/>
</dbReference>
<sequence>MSSSVSRLVSSVCKKIIKPYSPTPISLGCHKLSYLDQMVGGIYIPLALFYPKLSNTWSNKPNNVVSQHLEKSLSKVLTNYYPFAGKLNDNISIDCNDNGVEFFITKINCPMSEIFNHPYFEKHNLVYPTEVINNQYTYEGSLAVFQLTHFNCGGIAISMCLSHKVGDGYTFGNFMNHWATIARNPLSSEIYPISPKFDGSFYFPPTKDEDSSNVSNNNIVPQREECVSKGFSISSSKLTALKARVINDSEVQNPSDTEVVSAFLYQRAMATKKLANSDSIRPSLLHQAVNLRPPLPKHTMGNICSLFSILTKEEKEMDLARVVSKLRKEKEEVKQKYKNAKIEELLPITLEQHRKANDLLVNNSSYDLYRFSSLITFPSYEVDFGWGKPEKVISPISTSNPPIKNMFVLMADKNRDGVNLTCSMKKQDMLAFERDEELLRFASPTS</sequence>
<dbReference type="PROSITE" id="PS51257">
    <property type="entry name" value="PROKAR_LIPOPROTEIN"/>
    <property type="match status" value="1"/>
</dbReference>
<organism evidence="5">
    <name type="scientific">Solanum arcanum</name>
    <dbReference type="NCBI Taxonomy" id="376710"/>
    <lineage>
        <taxon>Eukaryota</taxon>
        <taxon>Viridiplantae</taxon>
        <taxon>Streptophyta</taxon>
        <taxon>Embryophyta</taxon>
        <taxon>Tracheophyta</taxon>
        <taxon>Spermatophyta</taxon>
        <taxon>Magnoliopsida</taxon>
        <taxon>eudicotyledons</taxon>
        <taxon>Gunneridae</taxon>
        <taxon>Pentapetalae</taxon>
        <taxon>asterids</taxon>
        <taxon>lamiids</taxon>
        <taxon>Solanales</taxon>
        <taxon>Solanaceae</taxon>
        <taxon>Solanoideae</taxon>
        <taxon>Solaneae</taxon>
        <taxon>Solanum</taxon>
        <taxon>Solanum subgen. Lycopersicon</taxon>
    </lineage>
</organism>
<dbReference type="InterPro" id="IPR023213">
    <property type="entry name" value="CAT-like_dom_sf"/>
</dbReference>
<dbReference type="Gene3D" id="3.30.559.10">
    <property type="entry name" value="Chloramphenicol acetyltransferase-like domain"/>
    <property type="match status" value="2"/>
</dbReference>
<dbReference type="Pfam" id="PF02458">
    <property type="entry name" value="Transferase"/>
    <property type="match status" value="1"/>
</dbReference>
<accession>A0A0U2QQP2</accession>
<keyword evidence="4" id="KW-0175">Coiled coil</keyword>
<dbReference type="GO" id="GO:0016746">
    <property type="term" value="F:acyltransferase activity"/>
    <property type="evidence" value="ECO:0007669"/>
    <property type="project" value="UniProtKB-KW"/>
</dbReference>
<name>A0A0U2QQP2_9SOLN</name>
<dbReference type="EMBL" id="KT359565">
    <property type="protein sequence ID" value="ALU64013.1"/>
    <property type="molecule type" value="mRNA"/>
</dbReference>
<protein>
    <submittedName>
        <fullName evidence="5">Acylsugar acyltransferase 2</fullName>
    </submittedName>
</protein>
<evidence type="ECO:0000313" key="5">
    <source>
        <dbReference type="EMBL" id="ALU64013.1"/>
    </source>
</evidence>
<comment type="similarity">
    <text evidence="1">Belongs to the plant acyltransferase family.</text>
</comment>
<keyword evidence="3 5" id="KW-0012">Acyltransferase</keyword>
<dbReference type="AlphaFoldDB" id="A0A0U2QQP2"/>
<feature type="coiled-coil region" evidence="4">
    <location>
        <begin position="312"/>
        <end position="343"/>
    </location>
</feature>
<reference evidence="5" key="1">
    <citation type="submission" date="2015-08" db="EMBL/GenBank/DDBJ databases">
        <title>In vitro reconstruction of acylsugar biosynthesis pathway in tomatoes.</title>
        <authorList>
            <person name="Fan P."/>
            <person name="Miller A.M."/>
            <person name="Schilmiller A.L."/>
            <person name="Last R.L."/>
        </authorList>
    </citation>
    <scope>NUCLEOTIDE SEQUENCE</scope>
</reference>